<dbReference type="EMBL" id="FQWM01000001">
    <property type="protein sequence ID" value="SHG51753.1"/>
    <property type="molecule type" value="Genomic_DNA"/>
</dbReference>
<keyword evidence="3" id="KW-1185">Reference proteome</keyword>
<dbReference type="Proteomes" id="UP000184211">
    <property type="component" value="Unassembled WGS sequence"/>
</dbReference>
<reference evidence="3" key="1">
    <citation type="submission" date="2016-11" db="EMBL/GenBank/DDBJ databases">
        <authorList>
            <person name="Varghese N."/>
            <person name="Submissions S."/>
        </authorList>
    </citation>
    <scope>NUCLEOTIDE SEQUENCE [LARGE SCALE GENOMIC DNA]</scope>
    <source>
        <strain evidence="3">DSM 28223</strain>
    </source>
</reference>
<feature type="transmembrane region" description="Helical" evidence="1">
    <location>
        <begin position="77"/>
        <end position="98"/>
    </location>
</feature>
<name>A0A1M5KHU0_9RHOB</name>
<protein>
    <submittedName>
        <fullName evidence="2">Uncharacterized protein</fullName>
    </submittedName>
</protein>
<organism evidence="2 3">
    <name type="scientific">Cognatishimia maritima</name>
    <dbReference type="NCBI Taxonomy" id="870908"/>
    <lineage>
        <taxon>Bacteria</taxon>
        <taxon>Pseudomonadati</taxon>
        <taxon>Pseudomonadota</taxon>
        <taxon>Alphaproteobacteria</taxon>
        <taxon>Rhodobacterales</taxon>
        <taxon>Paracoccaceae</taxon>
        <taxon>Cognatishimia</taxon>
    </lineage>
</organism>
<gene>
    <name evidence="2" type="ORF">SAMN04488044_0962</name>
</gene>
<evidence type="ECO:0000313" key="3">
    <source>
        <dbReference type="Proteomes" id="UP000184211"/>
    </source>
</evidence>
<evidence type="ECO:0000256" key="1">
    <source>
        <dbReference type="SAM" id="Phobius"/>
    </source>
</evidence>
<sequence>MRMFAQFLPQFRGNVALFGGGQTKCAAMADPRDEFSLRLRRLNAKRKTSLRRTRSAFVDNDGYVIVRGYREKRGVPYTGLMVLLVGFFGLKGALMAQLGDGVYAAKLDKLHQSETTVSAIGAWTMQPDPVSVLVAAHLRDML</sequence>
<keyword evidence="1" id="KW-1133">Transmembrane helix</keyword>
<keyword evidence="1" id="KW-0472">Membrane</keyword>
<dbReference type="STRING" id="870908.SAMN04488044_0962"/>
<keyword evidence="1" id="KW-0812">Transmembrane</keyword>
<dbReference type="AlphaFoldDB" id="A0A1M5KHU0"/>
<evidence type="ECO:0000313" key="2">
    <source>
        <dbReference type="EMBL" id="SHG51753.1"/>
    </source>
</evidence>
<proteinExistence type="predicted"/>
<accession>A0A1M5KHU0</accession>